<dbReference type="AlphaFoldDB" id="A0A914W937"/>
<dbReference type="WBParaSite" id="PSAMB.scaffold349size55390.g4995.t1">
    <property type="protein sequence ID" value="PSAMB.scaffold349size55390.g4995.t1"/>
    <property type="gene ID" value="PSAMB.scaffold349size55390.g4995"/>
</dbReference>
<evidence type="ECO:0000256" key="3">
    <source>
        <dbReference type="ARBA" id="ARBA00037932"/>
    </source>
</evidence>
<evidence type="ECO:0000256" key="2">
    <source>
        <dbReference type="ARBA" id="ARBA00022679"/>
    </source>
</evidence>
<dbReference type="Pfam" id="PF06325">
    <property type="entry name" value="PrmA"/>
    <property type="match status" value="1"/>
</dbReference>
<dbReference type="PANTHER" id="PTHR43648:SF1">
    <property type="entry name" value="ELECTRON TRANSFER FLAVOPROTEIN BETA SUBUNIT LYSINE METHYLTRANSFERASE"/>
    <property type="match status" value="1"/>
</dbReference>
<evidence type="ECO:0000313" key="6">
    <source>
        <dbReference type="Proteomes" id="UP000887566"/>
    </source>
</evidence>
<keyword evidence="1" id="KW-0489">Methyltransferase</keyword>
<accession>A0A914W937</accession>
<keyword evidence="6" id="KW-1185">Reference proteome</keyword>
<sequence length="231" mass="26252">MRAAAKWILRNTITSRHHLTPEMSLALITEQCPLWMATPDQCPLPDPYWAFYWPGGQALTRFILDNGSQFRDKSVLDFGCGCGASTIAAVTAGARTVFCNDIDNYALLATALNCRRNNVLMSTIEFSNENLLLSEGKITPIPDAILLGDMFYDTDFAGDIFRLLRRLQLDKPEMDIFVGDPDRHPLNEEVHRKRIGVQFERELLIDYPLPGYVTREHYGFSSAKVYRLLFV</sequence>
<dbReference type="InterPro" id="IPR029063">
    <property type="entry name" value="SAM-dependent_MTases_sf"/>
</dbReference>
<dbReference type="SUPFAM" id="SSF53335">
    <property type="entry name" value="S-adenosyl-L-methionine-dependent methyltransferases"/>
    <property type="match status" value="1"/>
</dbReference>
<reference evidence="7" key="1">
    <citation type="submission" date="2022-11" db="UniProtKB">
        <authorList>
            <consortium name="WormBaseParasite"/>
        </authorList>
    </citation>
    <scope>IDENTIFICATION</scope>
</reference>
<dbReference type="GO" id="GO:0016279">
    <property type="term" value="F:protein-lysine N-methyltransferase activity"/>
    <property type="evidence" value="ECO:0007669"/>
    <property type="project" value="TreeGrafter"/>
</dbReference>
<dbReference type="Proteomes" id="UP000887566">
    <property type="component" value="Unplaced"/>
</dbReference>
<dbReference type="GO" id="GO:0005759">
    <property type="term" value="C:mitochondrial matrix"/>
    <property type="evidence" value="ECO:0007669"/>
    <property type="project" value="TreeGrafter"/>
</dbReference>
<dbReference type="PANTHER" id="PTHR43648">
    <property type="entry name" value="ELECTRON TRANSFER FLAVOPROTEIN BETA SUBUNIT LYSINE METHYLTRANSFERASE"/>
    <property type="match status" value="1"/>
</dbReference>
<dbReference type="GO" id="GO:0032259">
    <property type="term" value="P:methylation"/>
    <property type="evidence" value="ECO:0007669"/>
    <property type="project" value="UniProtKB-KW"/>
</dbReference>
<dbReference type="CDD" id="cd02440">
    <property type="entry name" value="AdoMet_MTases"/>
    <property type="match status" value="1"/>
</dbReference>
<evidence type="ECO:0000256" key="1">
    <source>
        <dbReference type="ARBA" id="ARBA00022603"/>
    </source>
</evidence>
<dbReference type="InterPro" id="IPR050078">
    <property type="entry name" value="Ribosomal_L11_MeTrfase_PrmA"/>
</dbReference>
<protein>
    <recommendedName>
        <fullName evidence="5">ETFB lysine methyltransferase</fullName>
    </recommendedName>
    <alternativeName>
        <fullName evidence="4">Protein N-lysine methyltransferase METTL20</fullName>
    </alternativeName>
</protein>
<dbReference type="Gene3D" id="3.40.50.150">
    <property type="entry name" value="Vaccinia Virus protein VP39"/>
    <property type="match status" value="1"/>
</dbReference>
<keyword evidence="2" id="KW-0808">Transferase</keyword>
<evidence type="ECO:0000313" key="7">
    <source>
        <dbReference type="WBParaSite" id="PSAMB.scaffold349size55390.g4995.t1"/>
    </source>
</evidence>
<comment type="similarity">
    <text evidence="3">Belongs to the methyltransferase superfamily. ETFBKMT family.</text>
</comment>
<name>A0A914W937_9BILA</name>
<organism evidence="6 7">
    <name type="scientific">Plectus sambesii</name>
    <dbReference type="NCBI Taxonomy" id="2011161"/>
    <lineage>
        <taxon>Eukaryota</taxon>
        <taxon>Metazoa</taxon>
        <taxon>Ecdysozoa</taxon>
        <taxon>Nematoda</taxon>
        <taxon>Chromadorea</taxon>
        <taxon>Plectida</taxon>
        <taxon>Plectina</taxon>
        <taxon>Plectoidea</taxon>
        <taxon>Plectidae</taxon>
        <taxon>Plectus</taxon>
    </lineage>
</organism>
<proteinExistence type="inferred from homology"/>
<evidence type="ECO:0000256" key="4">
    <source>
        <dbReference type="ARBA" id="ARBA00041867"/>
    </source>
</evidence>
<evidence type="ECO:0000256" key="5">
    <source>
        <dbReference type="ARBA" id="ARBA00042266"/>
    </source>
</evidence>